<dbReference type="EMBL" id="CP011071">
    <property type="protein sequence ID" value="AKA36534.1"/>
    <property type="molecule type" value="Genomic_DNA"/>
</dbReference>
<dbReference type="Proteomes" id="UP000032726">
    <property type="component" value="Chromosome"/>
</dbReference>
<sequence>MIRVLLGISLLAVFSCSEKGPGSTTVYFAGEIVNPTSDYVVLFRNENVLDSAKLDENNRFSFTLDKIQEGMHHFEHSPEWQYIYFEEGDSIRIRLNTVEFDESLVFSGNGSEINNFLVELFLAHEDDERLIYSFYELEPEAFKNKMDSLRQTKLDLLQQVQEESLISEKASQMARAAIDYNNFIYREEYPFYHRKKAREIEVHELDKDFYGYRNAVNLNDKELAYFKPYYHYVKNYLGNLTYMACSKNCGMEKLKSKDHLHYNKHKLYLVDSLITEEELRNNLFRNVAMDYLLKEHKSNEDCDKFIQKFTKLSTNDEHIAEINDLYQGIQRLQPFSSVPNVTVANTTGEQIALKDISKGQKTAFYFWTGTQKGHLRNVNRQIAKLKQQHPEYRFVGINIKTSHDQWLQLMSEHKLDTLNQYRSDDFEAIQKGLILDNLNKCVITHDTVIVDAFANVFYSF</sequence>
<dbReference type="InterPro" id="IPR036249">
    <property type="entry name" value="Thioredoxin-like_sf"/>
</dbReference>
<dbReference type="PATRIC" id="fig|516051.4.peg.3063"/>
<accession>A0A0D5YXE1</accession>
<protein>
    <submittedName>
        <fullName evidence="1">Alkyl hydroperoxide reductase/ Thiol specific antioxidant/ Mal allergen</fullName>
    </submittedName>
</protein>
<dbReference type="HOGENOM" id="CLU_045952_0_0_10"/>
<name>A0A0D5YXE1_9FLAO</name>
<dbReference type="STRING" id="516051.VC82_2990"/>
<gene>
    <name evidence="1" type="ORF">VC82_2990</name>
</gene>
<evidence type="ECO:0000313" key="1">
    <source>
        <dbReference type="EMBL" id="AKA36534.1"/>
    </source>
</evidence>
<evidence type="ECO:0000313" key="2">
    <source>
        <dbReference type="Proteomes" id="UP000032726"/>
    </source>
</evidence>
<dbReference type="KEGG" id="mlt:VC82_2990"/>
<reference evidence="1 2" key="1">
    <citation type="submission" date="2015-03" db="EMBL/GenBank/DDBJ databases">
        <title>Complete genome sequence of Muricauda lutaonensis CC-HSB-11T, isolated from a coastal hot spring.</title>
        <authorList>
            <person name="Kim K.M."/>
        </authorList>
    </citation>
    <scope>NUCLEOTIDE SEQUENCE [LARGE SCALE GENOMIC DNA]</scope>
    <source>
        <strain evidence="1 2">CC-HSB-11</strain>
    </source>
</reference>
<keyword evidence="2" id="KW-1185">Reference proteome</keyword>
<dbReference type="Gene3D" id="3.40.30.10">
    <property type="entry name" value="Glutaredoxin"/>
    <property type="match status" value="1"/>
</dbReference>
<dbReference type="RefSeq" id="WP_045803051.1">
    <property type="nucleotide sequence ID" value="NZ_CP011071.1"/>
</dbReference>
<dbReference type="SUPFAM" id="SSF52833">
    <property type="entry name" value="Thioredoxin-like"/>
    <property type="match status" value="1"/>
</dbReference>
<organism evidence="1 2">
    <name type="scientific">Flagellimonas lutaonensis</name>
    <dbReference type="NCBI Taxonomy" id="516051"/>
    <lineage>
        <taxon>Bacteria</taxon>
        <taxon>Pseudomonadati</taxon>
        <taxon>Bacteroidota</taxon>
        <taxon>Flavobacteriia</taxon>
        <taxon>Flavobacteriales</taxon>
        <taxon>Flavobacteriaceae</taxon>
        <taxon>Flagellimonas</taxon>
    </lineage>
</organism>
<dbReference type="PROSITE" id="PS51257">
    <property type="entry name" value="PROKAR_LIPOPROTEIN"/>
    <property type="match status" value="1"/>
</dbReference>
<dbReference type="AlphaFoldDB" id="A0A0D5YXE1"/>
<proteinExistence type="predicted"/>